<comment type="caution">
    <text evidence="4">The sequence shown here is derived from an EMBL/GenBank/DDBJ whole genome shotgun (WGS) entry which is preliminary data.</text>
</comment>
<dbReference type="EMBL" id="JAUSRB010000001">
    <property type="protein sequence ID" value="MDP9862231.1"/>
    <property type="molecule type" value="Genomic_DNA"/>
</dbReference>
<accession>A0ABT9QZ09</accession>
<feature type="transmembrane region" description="Helical" evidence="2">
    <location>
        <begin position="197"/>
        <end position="218"/>
    </location>
</feature>
<evidence type="ECO:0000256" key="1">
    <source>
        <dbReference type="SAM" id="MobiDB-lite"/>
    </source>
</evidence>
<feature type="compositionally biased region" description="Pro residues" evidence="1">
    <location>
        <begin position="77"/>
        <end position="101"/>
    </location>
</feature>
<dbReference type="InterPro" id="IPR018391">
    <property type="entry name" value="PQQ_b-propeller_rpt"/>
</dbReference>
<dbReference type="InterPro" id="IPR011047">
    <property type="entry name" value="Quinoprotein_ADH-like_sf"/>
</dbReference>
<evidence type="ECO:0000256" key="2">
    <source>
        <dbReference type="SAM" id="Phobius"/>
    </source>
</evidence>
<feature type="compositionally biased region" description="Low complexity" evidence="1">
    <location>
        <begin position="26"/>
        <end position="40"/>
    </location>
</feature>
<keyword evidence="2" id="KW-1133">Transmembrane helix</keyword>
<protein>
    <recommendedName>
        <fullName evidence="3">Pyrrolo-quinoline quinone repeat domain-containing protein</fullName>
    </recommendedName>
</protein>
<feature type="compositionally biased region" description="Pro residues" evidence="1">
    <location>
        <begin position="154"/>
        <end position="176"/>
    </location>
</feature>
<dbReference type="PANTHER" id="PTHR34512:SF30">
    <property type="entry name" value="OUTER MEMBRANE PROTEIN ASSEMBLY FACTOR BAMB"/>
    <property type="match status" value="1"/>
</dbReference>
<dbReference type="InterPro" id="IPR015943">
    <property type="entry name" value="WD40/YVTN_repeat-like_dom_sf"/>
</dbReference>
<keyword evidence="2" id="KW-0472">Membrane</keyword>
<reference evidence="4 5" key="1">
    <citation type="submission" date="2023-07" db="EMBL/GenBank/DDBJ databases">
        <title>Sequencing the genomes of 1000 actinobacteria strains.</title>
        <authorList>
            <person name="Klenk H.-P."/>
        </authorList>
    </citation>
    <scope>NUCLEOTIDE SEQUENCE [LARGE SCALE GENOMIC DNA]</scope>
    <source>
        <strain evidence="4 5">DSM 44109</strain>
    </source>
</reference>
<dbReference type="PANTHER" id="PTHR34512">
    <property type="entry name" value="CELL SURFACE PROTEIN"/>
    <property type="match status" value="1"/>
</dbReference>
<dbReference type="SUPFAM" id="SSF50998">
    <property type="entry name" value="Quinoprotein alcohol dehydrogenase-like"/>
    <property type="match status" value="1"/>
</dbReference>
<dbReference type="Proteomes" id="UP001230426">
    <property type="component" value="Unassembled WGS sequence"/>
</dbReference>
<feature type="compositionally biased region" description="Low complexity" evidence="1">
    <location>
        <begin position="62"/>
        <end position="76"/>
    </location>
</feature>
<dbReference type="InterPro" id="IPR002372">
    <property type="entry name" value="PQQ_rpt_dom"/>
</dbReference>
<feature type="domain" description="Pyrrolo-quinoline quinone repeat" evidence="3">
    <location>
        <begin position="267"/>
        <end position="531"/>
    </location>
</feature>
<organism evidence="4 5">
    <name type="scientific">Streptosporangium brasiliense</name>
    <dbReference type="NCBI Taxonomy" id="47480"/>
    <lineage>
        <taxon>Bacteria</taxon>
        <taxon>Bacillati</taxon>
        <taxon>Actinomycetota</taxon>
        <taxon>Actinomycetes</taxon>
        <taxon>Streptosporangiales</taxon>
        <taxon>Streptosporangiaceae</taxon>
        <taxon>Streptosporangium</taxon>
    </lineage>
</organism>
<feature type="region of interest" description="Disordered" evidence="1">
    <location>
        <begin position="1"/>
        <end position="190"/>
    </location>
</feature>
<dbReference type="Pfam" id="PF13360">
    <property type="entry name" value="PQQ_2"/>
    <property type="match status" value="1"/>
</dbReference>
<keyword evidence="2" id="KW-0812">Transmembrane</keyword>
<evidence type="ECO:0000313" key="4">
    <source>
        <dbReference type="EMBL" id="MDP9862231.1"/>
    </source>
</evidence>
<dbReference type="RefSeq" id="WP_306858235.1">
    <property type="nucleotide sequence ID" value="NZ_JAUSRB010000001.1"/>
</dbReference>
<feature type="compositionally biased region" description="Low complexity" evidence="1">
    <location>
        <begin position="121"/>
        <end position="153"/>
    </location>
</feature>
<dbReference type="Gene3D" id="2.40.10.480">
    <property type="match status" value="1"/>
</dbReference>
<feature type="compositionally biased region" description="Low complexity" evidence="1">
    <location>
        <begin position="102"/>
        <end position="114"/>
    </location>
</feature>
<evidence type="ECO:0000259" key="3">
    <source>
        <dbReference type="Pfam" id="PF13360"/>
    </source>
</evidence>
<evidence type="ECO:0000313" key="5">
    <source>
        <dbReference type="Proteomes" id="UP001230426"/>
    </source>
</evidence>
<gene>
    <name evidence="4" type="ORF">J2S55_001490</name>
</gene>
<proteinExistence type="predicted"/>
<dbReference type="SMART" id="SM00564">
    <property type="entry name" value="PQQ"/>
    <property type="match status" value="4"/>
</dbReference>
<dbReference type="Gene3D" id="2.130.10.10">
    <property type="entry name" value="YVTN repeat-like/Quinoprotein amine dehydrogenase"/>
    <property type="match status" value="1"/>
</dbReference>
<sequence length="623" mass="65443">MTDPHNLPPQGYPQPHQAPPGPQPHPQAGQPYTQGAQPHPQGAPGPQPYPQGPQPYPPGPQPYQGGQHQPPGTAGPQPYPQAAPPHPPGGQYPQGPQPHPQTVPGQQPYPQAGQPYPPGGQYPQGPQTYPQGAPGQQPYPQAGQPYPQGVPGTQPHPPGQQQPHPPGAQPYPPSQPPGQHGGRPEQPPAERRTGRTVLFVALGLVLLAGLGGGTAWVVSGGFGGSGGGDGDWQVPFTTADTEVIGTDNSIAFGAWVSETAAIRVQKDGVLAYDLKTGKRVWGTPSPGEQLCAATPEITGGKGAFAYGTTKVCDRLAGVDAKTGKVLWKVRIPGPASQDDRTRNLRAPGLTLAGDLAVVRTDKEVSAYRLSDGKKEWTSKASEVCTVIDVVASPKQVVANLNCYQGGDSVVVLDGKTGALKGEHRITDDDGGPEHLLSADPVVAAWAGGDKSDILVLDEKGKKLREFDTGTKADLLRLNDTIYIDGGYKEFRALVRGGVLYMATFPENTEGGGISRDEVLAFDLASGRQLWKSSGTGANMLTFVDADDKGALVMEAGGRNEPVPRLTRLDPATGKATPVADLWQKAGGESSQARVRYRNGTLVIMPFEKIAAQYAITVLRVEAG</sequence>
<name>A0ABT9QZ09_9ACTN</name>
<feature type="compositionally biased region" description="Pro residues" evidence="1">
    <location>
        <begin position="41"/>
        <end position="61"/>
    </location>
</feature>
<feature type="compositionally biased region" description="Pro residues" evidence="1">
    <location>
        <begin position="1"/>
        <end position="25"/>
    </location>
</feature>
<keyword evidence="5" id="KW-1185">Reference proteome</keyword>